<proteinExistence type="predicted"/>
<dbReference type="EMBL" id="HAHH01000876">
    <property type="protein sequence ID" value="SNX37790.1"/>
    <property type="molecule type" value="Transcribed_RNA"/>
</dbReference>
<accession>A0A4V2H9V3</accession>
<organism evidence="2">
    <name type="scientific">Deinopis subrufa</name>
    <name type="common">Rufous net-casting spider</name>
    <dbReference type="NCBI Taxonomy" id="1905329"/>
    <lineage>
        <taxon>Eukaryota</taxon>
        <taxon>Metazoa</taxon>
        <taxon>Ecdysozoa</taxon>
        <taxon>Arthropoda</taxon>
        <taxon>Chelicerata</taxon>
        <taxon>Arachnida</taxon>
        <taxon>Araneae</taxon>
        <taxon>Araneomorphae</taxon>
        <taxon>Entelegynae</taxon>
        <taxon>Deinopoidea</taxon>
        <taxon>Deinopidae</taxon>
        <taxon>Deinopis</taxon>
    </lineage>
</organism>
<reference evidence="2" key="2">
    <citation type="submission" date="2019-05" db="EMBL/GenBank/DDBJ databases">
        <title>Unravelling the molecular evolution of spider venoms.</title>
        <authorList>
            <person name="Pineda S."/>
        </authorList>
    </citation>
    <scope>NUCLEOTIDE SEQUENCE</scope>
</reference>
<evidence type="ECO:0000256" key="1">
    <source>
        <dbReference type="SAM" id="SignalP"/>
    </source>
</evidence>
<feature type="signal peptide" evidence="1">
    <location>
        <begin position="1"/>
        <end position="16"/>
    </location>
</feature>
<name>A0A4V2H9V3_DEISU</name>
<sequence length="72" mass="7970">MKLLVVFVCVFVAVKCEVEVDEMEPVEEEERTCVGLRKPCAKESDCCLGLSCKCHPVWHSSPSCICKTHPSG</sequence>
<dbReference type="AlphaFoldDB" id="A0A4V2H9V3"/>
<dbReference type="EMBL" id="HAHH01000549">
    <property type="protein sequence ID" value="SNX36978.1"/>
    <property type="molecule type" value="Transcribed_RNA"/>
</dbReference>
<dbReference type="EMBL" id="HAHH01000129">
    <property type="protein sequence ID" value="SNX33972.1"/>
    <property type="molecule type" value="Transcribed_RNA"/>
</dbReference>
<evidence type="ECO:0000313" key="2">
    <source>
        <dbReference type="EMBL" id="SNX37790.1"/>
    </source>
</evidence>
<keyword evidence="1" id="KW-0732">Signal</keyword>
<protein>
    <submittedName>
        <fullName evidence="2">U59-Deinotoxin-Dsu1a_1</fullName>
    </submittedName>
</protein>
<dbReference type="EMBL" id="HAHH01000280">
    <property type="protein sequence ID" value="SNX35395.1"/>
    <property type="molecule type" value="Transcribed_RNA"/>
</dbReference>
<feature type="chain" id="PRO_5036125230" evidence="1">
    <location>
        <begin position="17"/>
        <end position="72"/>
    </location>
</feature>
<dbReference type="EMBL" id="HAHH01000018">
    <property type="protein sequence ID" value="SNX32854.1"/>
    <property type="molecule type" value="Transcribed_RNA"/>
</dbReference>
<reference evidence="2" key="1">
    <citation type="submission" date="2017-05" db="EMBL/GenBank/DDBJ databases">
        <authorList>
            <person name="QRISCLOUD D."/>
        </authorList>
    </citation>
    <scope>NUCLEOTIDE SEQUENCE</scope>
</reference>